<dbReference type="SUPFAM" id="SSF56235">
    <property type="entry name" value="N-terminal nucleophile aminohydrolases (Ntn hydrolases)"/>
    <property type="match status" value="1"/>
</dbReference>
<evidence type="ECO:0000256" key="3">
    <source>
        <dbReference type="ARBA" id="ARBA00023242"/>
    </source>
</evidence>
<evidence type="ECO:0000256" key="4">
    <source>
        <dbReference type="RuleBase" id="RU004203"/>
    </source>
</evidence>
<dbReference type="InterPro" id="IPR023333">
    <property type="entry name" value="Proteasome_suB-type"/>
</dbReference>
<dbReference type="Proteomes" id="UP000612055">
    <property type="component" value="Unassembled WGS sequence"/>
</dbReference>
<evidence type="ECO:0000256" key="2">
    <source>
        <dbReference type="ARBA" id="ARBA00022942"/>
    </source>
</evidence>
<evidence type="ECO:0000313" key="6">
    <source>
        <dbReference type="Proteomes" id="UP000612055"/>
    </source>
</evidence>
<dbReference type="AlphaFoldDB" id="A0A836C6N9"/>
<dbReference type="GO" id="GO:0005737">
    <property type="term" value="C:cytoplasm"/>
    <property type="evidence" value="ECO:0007669"/>
    <property type="project" value="UniProtKB-SubCell"/>
</dbReference>
<dbReference type="EMBL" id="JAEHOE010000001">
    <property type="protein sequence ID" value="KAG2502105.1"/>
    <property type="molecule type" value="Genomic_DNA"/>
</dbReference>
<dbReference type="CDD" id="cd03759">
    <property type="entry name" value="proteasome_beta_type_3"/>
    <property type="match status" value="1"/>
</dbReference>
<keyword evidence="3 4" id="KW-0539">Nucleus</keyword>
<dbReference type="OrthoDB" id="204949at2759"/>
<dbReference type="InterPro" id="IPR029055">
    <property type="entry name" value="Ntn_hydrolases_N"/>
</dbReference>
<comment type="similarity">
    <text evidence="4">Belongs to the peptidase T1B family.</text>
</comment>
<dbReference type="PROSITE" id="PS51476">
    <property type="entry name" value="PROTEASOME_BETA_2"/>
    <property type="match status" value="1"/>
</dbReference>
<evidence type="ECO:0000313" key="5">
    <source>
        <dbReference type="EMBL" id="KAG2502105.1"/>
    </source>
</evidence>
<reference evidence="5" key="1">
    <citation type="journal article" date="2020" name="bioRxiv">
        <title>Comparative genomics of Chlamydomonas.</title>
        <authorList>
            <person name="Craig R.J."/>
            <person name="Hasan A.R."/>
            <person name="Ness R.W."/>
            <person name="Keightley P.D."/>
        </authorList>
    </citation>
    <scope>NUCLEOTIDE SEQUENCE</scope>
    <source>
        <strain evidence="5">CCAP 11/70</strain>
    </source>
</reference>
<dbReference type="FunFam" id="3.60.20.10:FF:000003">
    <property type="entry name" value="Proteasome subunit beta type-3"/>
    <property type="match status" value="1"/>
</dbReference>
<comment type="subcellular location">
    <subcellularLocation>
        <location evidence="4">Cytoplasm</location>
    </subcellularLocation>
    <subcellularLocation>
        <location evidence="4">Nucleus</location>
    </subcellularLocation>
</comment>
<evidence type="ECO:0000256" key="1">
    <source>
        <dbReference type="ARBA" id="ARBA00022490"/>
    </source>
</evidence>
<dbReference type="InterPro" id="IPR033811">
    <property type="entry name" value="Proteasome_beta_3"/>
</dbReference>
<name>A0A836C6N9_9CHLO</name>
<dbReference type="GO" id="GO:0019774">
    <property type="term" value="C:proteasome core complex, beta-subunit complex"/>
    <property type="evidence" value="ECO:0007669"/>
    <property type="project" value="InterPro"/>
</dbReference>
<comment type="subunit">
    <text evidence="4">Component of the proteasome complex.</text>
</comment>
<dbReference type="PANTHER" id="PTHR32194">
    <property type="entry name" value="METALLOPROTEASE TLDD"/>
    <property type="match status" value="1"/>
</dbReference>
<dbReference type="PROSITE" id="PS00854">
    <property type="entry name" value="PROTEASOME_BETA_1"/>
    <property type="match status" value="1"/>
</dbReference>
<keyword evidence="2 4" id="KW-0647">Proteasome</keyword>
<keyword evidence="1 4" id="KW-0963">Cytoplasm</keyword>
<dbReference type="GO" id="GO:0005634">
    <property type="term" value="C:nucleus"/>
    <property type="evidence" value="ECO:0007669"/>
    <property type="project" value="UniProtKB-SubCell"/>
</dbReference>
<dbReference type="InterPro" id="IPR001353">
    <property type="entry name" value="Proteasome_sua/b"/>
</dbReference>
<comment type="caution">
    <text evidence="5">The sequence shown here is derived from an EMBL/GenBank/DDBJ whole genome shotgun (WGS) entry which is preliminary data.</text>
</comment>
<accession>A0A836C6N9</accession>
<gene>
    <name evidence="5" type="ORF">HYH03_000597</name>
</gene>
<comment type="function">
    <text evidence="4">Component of the proteasome, a multicatalytic proteinase complex which is characterized by its ability to cleave peptides with Arg, Phe, Tyr, Leu, and Glu adjacent to the leaving group at neutral or slightly basic pH. The proteasome has an ATP-dependent proteolytic activity.</text>
</comment>
<organism evidence="5 6">
    <name type="scientific">Edaphochlamys debaryana</name>
    <dbReference type="NCBI Taxonomy" id="47281"/>
    <lineage>
        <taxon>Eukaryota</taxon>
        <taxon>Viridiplantae</taxon>
        <taxon>Chlorophyta</taxon>
        <taxon>core chlorophytes</taxon>
        <taxon>Chlorophyceae</taxon>
        <taxon>CS clade</taxon>
        <taxon>Chlamydomonadales</taxon>
        <taxon>Chlamydomonadales incertae sedis</taxon>
        <taxon>Edaphochlamys</taxon>
    </lineage>
</organism>
<sequence>MSIFSYNGAAIVAMAGKECVAIGSDLRFGVQLQTMTCDTPKVYKIHDKLYLGLSGLQTDATTLHQKLMFRHNLYKLREERDMKPSTFGNMLSNALYERRFGPYFAAPVVAGLEPDGTPFLCGMDTIGAIESSKDFMLTGTSPESLYGMCESMWRPDMDPDELFETVAQCLMSGCDRDALAGWGAIIHVITKDQVITRTLKTRMD</sequence>
<dbReference type="Gene3D" id="3.60.20.10">
    <property type="entry name" value="Glutamine Phosphoribosylpyrophosphate, subunit 1, domain 1"/>
    <property type="match status" value="1"/>
</dbReference>
<proteinExistence type="inferred from homology"/>
<dbReference type="Pfam" id="PF00227">
    <property type="entry name" value="Proteasome"/>
    <property type="match status" value="1"/>
</dbReference>
<protein>
    <recommendedName>
        <fullName evidence="4">Proteasome subunit beta</fullName>
    </recommendedName>
</protein>
<keyword evidence="6" id="KW-1185">Reference proteome</keyword>
<dbReference type="PANTHER" id="PTHR32194:SF10">
    <property type="entry name" value="PROTEASOME SUBUNIT BETA TYPE-3"/>
    <property type="match status" value="1"/>
</dbReference>
<dbReference type="InterPro" id="IPR016050">
    <property type="entry name" value="Proteasome_bsu_CS"/>
</dbReference>
<dbReference type="GO" id="GO:0043161">
    <property type="term" value="P:proteasome-mediated ubiquitin-dependent protein catabolic process"/>
    <property type="evidence" value="ECO:0007669"/>
    <property type="project" value="InterPro"/>
</dbReference>